<evidence type="ECO:0000313" key="3">
    <source>
        <dbReference type="Proteomes" id="UP000505210"/>
    </source>
</evidence>
<dbReference type="AlphaFoldDB" id="A0A6M8B7S9"/>
<accession>A0A6M8B7S9</accession>
<gene>
    <name evidence="2" type="ORF">HPC62_15530</name>
</gene>
<organism evidence="2 3">
    <name type="scientific">Thermoleptolyngbya sichuanensis A183</name>
    <dbReference type="NCBI Taxonomy" id="2737172"/>
    <lineage>
        <taxon>Bacteria</taxon>
        <taxon>Bacillati</taxon>
        <taxon>Cyanobacteriota</taxon>
        <taxon>Cyanophyceae</taxon>
        <taxon>Oculatellales</taxon>
        <taxon>Oculatellaceae</taxon>
        <taxon>Thermoleptolyngbya</taxon>
        <taxon>Thermoleptolyngbya sichuanensis</taxon>
    </lineage>
</organism>
<dbReference type="EMBL" id="CP053661">
    <property type="protein sequence ID" value="QKD83419.1"/>
    <property type="molecule type" value="Genomic_DNA"/>
</dbReference>
<sequence length="126" mass="13357">MEGWIIGLLIFALVTAVSLVIISNLPLGIDIDGFPKAFLSGLVIGALNSLVLPLLSSLRLLNLLTLGLFGLVATAIVFGLAAFLVPGFRLRWGFLSALLGAIALSFINSFLFWLLGRLGIYTQLAG</sequence>
<name>A0A6M8B7S9_9CYAN</name>
<dbReference type="InterPro" id="IPR007165">
    <property type="entry name" value="Phage_holin_4_2"/>
</dbReference>
<dbReference type="RefSeq" id="WP_172357122.1">
    <property type="nucleotide sequence ID" value="NZ_CP053661.1"/>
</dbReference>
<dbReference type="KEGG" id="theu:HPC62_15530"/>
<keyword evidence="1" id="KW-0812">Transmembrane</keyword>
<feature type="transmembrane region" description="Helical" evidence="1">
    <location>
        <begin position="6"/>
        <end position="25"/>
    </location>
</feature>
<dbReference type="PANTHER" id="PTHR37309:SF1">
    <property type="entry name" value="SLR0284 PROTEIN"/>
    <property type="match status" value="1"/>
</dbReference>
<feature type="transmembrane region" description="Helical" evidence="1">
    <location>
        <begin position="37"/>
        <end position="55"/>
    </location>
</feature>
<dbReference type="Pfam" id="PF04020">
    <property type="entry name" value="Phage_holin_4_2"/>
    <property type="match status" value="1"/>
</dbReference>
<evidence type="ECO:0000313" key="2">
    <source>
        <dbReference type="EMBL" id="QKD83419.1"/>
    </source>
</evidence>
<keyword evidence="1" id="KW-1133">Transmembrane helix</keyword>
<feature type="transmembrane region" description="Helical" evidence="1">
    <location>
        <begin position="92"/>
        <end position="115"/>
    </location>
</feature>
<dbReference type="PANTHER" id="PTHR37309">
    <property type="entry name" value="SLR0284 PROTEIN"/>
    <property type="match status" value="1"/>
</dbReference>
<evidence type="ECO:0000256" key="1">
    <source>
        <dbReference type="SAM" id="Phobius"/>
    </source>
</evidence>
<keyword evidence="1" id="KW-0472">Membrane</keyword>
<reference evidence="2 3" key="1">
    <citation type="submission" date="2020-05" db="EMBL/GenBank/DDBJ databases">
        <title>Complete genome sequence of of a novel Thermoleptolyngbya strain isolated from hot springs of Ganzi, Sichuan China.</title>
        <authorList>
            <person name="Tang J."/>
            <person name="Daroch M."/>
            <person name="Li L."/>
            <person name="Waleron K."/>
            <person name="Waleron M."/>
            <person name="Waleron M."/>
        </authorList>
    </citation>
    <scope>NUCLEOTIDE SEQUENCE [LARGE SCALE GENOMIC DNA]</scope>
    <source>
        <strain evidence="2 3">PKUAC-SCTA183</strain>
    </source>
</reference>
<proteinExistence type="predicted"/>
<protein>
    <submittedName>
        <fullName evidence="2">Phage holin family protein</fullName>
    </submittedName>
</protein>
<keyword evidence="3" id="KW-1185">Reference proteome</keyword>
<feature type="transmembrane region" description="Helical" evidence="1">
    <location>
        <begin position="61"/>
        <end position="85"/>
    </location>
</feature>
<dbReference type="Proteomes" id="UP000505210">
    <property type="component" value="Chromosome"/>
</dbReference>